<reference evidence="1" key="2">
    <citation type="journal article" date="2024" name="Antonie Van Leeuwenhoek">
        <title>Roseihalotalea indica gen. nov., sp. nov., a halophilic Bacteroidetes from mesopelagic Southwest Indian Ocean with higher carbohydrate metabolic potential.</title>
        <authorList>
            <person name="Chen B."/>
            <person name="Zhang M."/>
            <person name="Lin D."/>
            <person name="Ye J."/>
            <person name="Tang K."/>
        </authorList>
    </citation>
    <scope>NUCLEOTIDE SEQUENCE</scope>
    <source>
        <strain evidence="1">TK19036</strain>
    </source>
</reference>
<dbReference type="Pfam" id="PF14196">
    <property type="entry name" value="ATC_hydrolase"/>
    <property type="match status" value="1"/>
</dbReference>
<sequence length="213" mass="24438">MRTIIVNWFRIQTDNAAKIILAPHFNSNEVHDILRGYWRRYLKLKPEVPAMPTLGGAIMVHLAVMSTGFFQELIAKGKSEEIVTEIFYDIAWKVYRIMGRFSWCLAGWSSQNSYSRLEKATKLFRAFPFNSPSYQWNDVQAGDHVVRFDCLKCPVASYFQTKGLSTFCVNTWCALDYPLAEMWDAKLQRSGSIAGGATKCDFRWVAQPKVDNV</sequence>
<dbReference type="AlphaFoldDB" id="A0AA49GRH4"/>
<reference evidence="1" key="1">
    <citation type="journal article" date="2023" name="Comput. Struct. Biotechnol. J.">
        <title>Discovery of a novel marine Bacteroidetes with a rich repertoire of carbohydrate-active enzymes.</title>
        <authorList>
            <person name="Chen B."/>
            <person name="Liu G."/>
            <person name="Chen Q."/>
            <person name="Wang H."/>
            <person name="Liu L."/>
            <person name="Tang K."/>
        </authorList>
    </citation>
    <scope>NUCLEOTIDE SEQUENCE</scope>
    <source>
        <strain evidence="1">TK19036</strain>
    </source>
</reference>
<gene>
    <name evidence="1" type="ORF">K4G66_07935</name>
</gene>
<proteinExistence type="predicted"/>
<name>A0AA49GRH4_9BACT</name>
<keyword evidence="1" id="KW-0378">Hydrolase</keyword>
<organism evidence="1">
    <name type="scientific">Roseihalotalea indica</name>
    <dbReference type="NCBI Taxonomy" id="2867963"/>
    <lineage>
        <taxon>Bacteria</taxon>
        <taxon>Pseudomonadati</taxon>
        <taxon>Bacteroidota</taxon>
        <taxon>Cytophagia</taxon>
        <taxon>Cytophagales</taxon>
        <taxon>Catalimonadaceae</taxon>
        <taxon>Roseihalotalea</taxon>
    </lineage>
</organism>
<dbReference type="InterPro" id="IPR026002">
    <property type="entry name" value="ATC_hydrolase-like"/>
</dbReference>
<dbReference type="GO" id="GO:0016787">
    <property type="term" value="F:hydrolase activity"/>
    <property type="evidence" value="ECO:0007669"/>
    <property type="project" value="UniProtKB-KW"/>
</dbReference>
<protein>
    <submittedName>
        <fullName evidence="1">L-2-amino-thiazoline-4-carboxylic acid hydrolase</fullName>
    </submittedName>
</protein>
<evidence type="ECO:0000313" key="1">
    <source>
        <dbReference type="EMBL" id="WKN38631.1"/>
    </source>
</evidence>
<dbReference type="EMBL" id="CP120682">
    <property type="protein sequence ID" value="WKN38631.1"/>
    <property type="molecule type" value="Genomic_DNA"/>
</dbReference>
<accession>A0AA49GRH4</accession>